<keyword evidence="2" id="KW-1185">Reference proteome</keyword>
<organism evidence="1 2">
    <name type="scientific">Oricola thermophila</name>
    <dbReference type="NCBI Taxonomy" id="2742145"/>
    <lineage>
        <taxon>Bacteria</taxon>
        <taxon>Pseudomonadati</taxon>
        <taxon>Pseudomonadota</taxon>
        <taxon>Alphaproteobacteria</taxon>
        <taxon>Hyphomicrobiales</taxon>
        <taxon>Ahrensiaceae</taxon>
        <taxon>Oricola</taxon>
    </lineage>
</organism>
<proteinExistence type="predicted"/>
<dbReference type="EMBL" id="CP054836">
    <property type="protein sequence ID" value="QKV18741.1"/>
    <property type="molecule type" value="Genomic_DNA"/>
</dbReference>
<dbReference type="AlphaFoldDB" id="A0A6N1VCG0"/>
<reference evidence="1 2" key="1">
    <citation type="submission" date="2020-06" db="EMBL/GenBank/DDBJ databases">
        <title>Oricola thermophila sp. nov. isolated from a tidal sediments.</title>
        <authorList>
            <person name="Kwon K.K."/>
            <person name="Yang S.-H."/>
            <person name="Park M.-J."/>
        </authorList>
    </citation>
    <scope>NUCLEOTIDE SEQUENCE [LARGE SCALE GENOMIC DNA]</scope>
    <source>
        <strain evidence="1 2">MEBiC13590</strain>
    </source>
</reference>
<name>A0A6N1VCG0_9HYPH</name>
<gene>
    <name evidence="1" type="ORF">HTY61_09910</name>
</gene>
<sequence length="82" mass="8448">MTPFPHVVCASGMHLGVPAGDVVAAARASLRRSLAEIEASFRSASGCSPCRTLRFDDVMEAEPAAAVTEIAPAGFSAGRGTW</sequence>
<dbReference type="KEGG" id="orm:HTY61_09910"/>
<evidence type="ECO:0000313" key="2">
    <source>
        <dbReference type="Proteomes" id="UP000509367"/>
    </source>
</evidence>
<dbReference type="Proteomes" id="UP000509367">
    <property type="component" value="Chromosome"/>
</dbReference>
<accession>A0A6N1VCG0</accession>
<protein>
    <submittedName>
        <fullName evidence="1">Uncharacterized protein</fullName>
    </submittedName>
</protein>
<evidence type="ECO:0000313" key="1">
    <source>
        <dbReference type="EMBL" id="QKV18741.1"/>
    </source>
</evidence>